<name>A0ABP0HTL9_9DINO</name>
<reference evidence="3 4" key="1">
    <citation type="submission" date="2024-02" db="EMBL/GenBank/DDBJ databases">
        <authorList>
            <person name="Chen Y."/>
            <person name="Shah S."/>
            <person name="Dougan E. K."/>
            <person name="Thang M."/>
            <person name="Chan C."/>
        </authorList>
    </citation>
    <scope>NUCLEOTIDE SEQUENCE [LARGE SCALE GENOMIC DNA]</scope>
</reference>
<gene>
    <name evidence="3" type="ORF">CCMP2556_LOCUS3288</name>
</gene>
<proteinExistence type="predicted"/>
<evidence type="ECO:0000256" key="2">
    <source>
        <dbReference type="SAM" id="Phobius"/>
    </source>
</evidence>
<dbReference type="InterPro" id="IPR032675">
    <property type="entry name" value="LRR_dom_sf"/>
</dbReference>
<comment type="caution">
    <text evidence="3">The sequence shown here is derived from an EMBL/GenBank/DDBJ whole genome shotgun (WGS) entry which is preliminary data.</text>
</comment>
<feature type="compositionally biased region" description="Low complexity" evidence="1">
    <location>
        <begin position="15"/>
        <end position="25"/>
    </location>
</feature>
<dbReference type="InterPro" id="IPR027038">
    <property type="entry name" value="RanGap"/>
</dbReference>
<keyword evidence="2" id="KW-0812">Transmembrane</keyword>
<keyword evidence="4" id="KW-1185">Reference proteome</keyword>
<dbReference type="PANTHER" id="PTHR24113">
    <property type="entry name" value="RAN GTPASE-ACTIVATING PROTEIN 1"/>
    <property type="match status" value="1"/>
</dbReference>
<dbReference type="Gene3D" id="3.80.10.10">
    <property type="entry name" value="Ribonuclease Inhibitor"/>
    <property type="match status" value="1"/>
</dbReference>
<protein>
    <submittedName>
        <fullName evidence="3">Uncharacterized protein</fullName>
    </submittedName>
</protein>
<feature type="region of interest" description="Disordered" evidence="1">
    <location>
        <begin position="1"/>
        <end position="25"/>
    </location>
</feature>
<organism evidence="3 4">
    <name type="scientific">Durusdinium trenchii</name>
    <dbReference type="NCBI Taxonomy" id="1381693"/>
    <lineage>
        <taxon>Eukaryota</taxon>
        <taxon>Sar</taxon>
        <taxon>Alveolata</taxon>
        <taxon>Dinophyceae</taxon>
        <taxon>Suessiales</taxon>
        <taxon>Symbiodiniaceae</taxon>
        <taxon>Durusdinium</taxon>
    </lineage>
</organism>
<dbReference type="Proteomes" id="UP001642484">
    <property type="component" value="Unassembled WGS sequence"/>
</dbReference>
<keyword evidence="2" id="KW-1133">Transmembrane helix</keyword>
<evidence type="ECO:0000313" key="3">
    <source>
        <dbReference type="EMBL" id="CAK8993553.1"/>
    </source>
</evidence>
<sequence length="637" mass="68628">MENQSNQSNDSTTISRSSTSQAPTSSTSAVDCAFFARNCDGCFANGCRYCQTSPEDWSFVNSDGPSIFDYACLSKIYQCGDLMQLRPDVASVRAIARDGCDELRPARGPSTRTPTTTRASSAVDPIKGEVADAWWPEEWGIVVWLGIAIVSGFLLLGCCYLAHRWRRRLQRVHVAPQSAWESRIFKTKGSVRWDFARAGVVNESDLEAAKRALSDRAEAHRARCLTFWASNCLRVSVLNELDHMLLSYPTLTLSLDADWRKADDATLAALAKVLIKHRDRCKFRTGGQALSLPVATVTTLNSFGESLSSHHEVDVVSFEKGKEVHEPCRVALAPLRLGSTEMVFNRQPLGDMGCSLACGFVRPWGGRLQIARLVECSIGDLGCGFLARLLAHARQPAAKLKELNLSANKFGDRGVVELADALPVLDSLEKLLLERNNIGVTGAQALAGRLPRSNVRELVMGTHLGGNPIGAMGVQALAHALNDALARAAANRETRLEALALEDCQVGEEGAKAGGRTSERSASGSPARPSPLGDTWSHGALLDCQALAEHLPKSALMALSVARGGLIDDDATALLLALPKSIAFLDLSGNQLSDLTASIAGETLYKRPGMSINLAANHLSPTIKMLLGEEHGTRLRV</sequence>
<dbReference type="PANTHER" id="PTHR24113:SF15">
    <property type="entry name" value="NACHT DOMAIN-CONTAINING PROTEIN"/>
    <property type="match status" value="1"/>
</dbReference>
<feature type="compositionally biased region" description="Polar residues" evidence="1">
    <location>
        <begin position="1"/>
        <end position="14"/>
    </location>
</feature>
<dbReference type="EMBL" id="CAXAMN010001270">
    <property type="protein sequence ID" value="CAK8993553.1"/>
    <property type="molecule type" value="Genomic_DNA"/>
</dbReference>
<dbReference type="InterPro" id="IPR001611">
    <property type="entry name" value="Leu-rich_rpt"/>
</dbReference>
<accession>A0ABP0HTL9</accession>
<feature type="region of interest" description="Disordered" evidence="1">
    <location>
        <begin position="510"/>
        <end position="534"/>
    </location>
</feature>
<evidence type="ECO:0000256" key="1">
    <source>
        <dbReference type="SAM" id="MobiDB-lite"/>
    </source>
</evidence>
<evidence type="ECO:0000313" key="4">
    <source>
        <dbReference type="Proteomes" id="UP001642484"/>
    </source>
</evidence>
<dbReference type="SMART" id="SM00368">
    <property type="entry name" value="LRR_RI"/>
    <property type="match status" value="5"/>
</dbReference>
<keyword evidence="2" id="KW-0472">Membrane</keyword>
<dbReference type="Pfam" id="PF13516">
    <property type="entry name" value="LRR_6"/>
    <property type="match status" value="2"/>
</dbReference>
<feature type="transmembrane region" description="Helical" evidence="2">
    <location>
        <begin position="141"/>
        <end position="162"/>
    </location>
</feature>
<dbReference type="SUPFAM" id="SSF52047">
    <property type="entry name" value="RNI-like"/>
    <property type="match status" value="1"/>
</dbReference>
<feature type="compositionally biased region" description="Low complexity" evidence="1">
    <location>
        <begin position="520"/>
        <end position="531"/>
    </location>
</feature>